<reference evidence="6 7" key="1">
    <citation type="submission" date="2016-11" db="EMBL/GenBank/DDBJ databases">
        <authorList>
            <person name="Jaros S."/>
            <person name="Januszkiewicz K."/>
            <person name="Wedrychowicz H."/>
        </authorList>
    </citation>
    <scope>NUCLEOTIDE SEQUENCE [LARGE SCALE GENOMIC DNA]</scope>
    <source>
        <strain evidence="6 7">OK807</strain>
    </source>
</reference>
<organism evidence="6 7">
    <name type="scientific">Streptomyces atratus</name>
    <dbReference type="NCBI Taxonomy" id="1893"/>
    <lineage>
        <taxon>Bacteria</taxon>
        <taxon>Bacillati</taxon>
        <taxon>Actinomycetota</taxon>
        <taxon>Actinomycetes</taxon>
        <taxon>Kitasatosporales</taxon>
        <taxon>Streptomycetaceae</taxon>
        <taxon>Streptomyces</taxon>
    </lineage>
</organism>
<evidence type="ECO:0000256" key="2">
    <source>
        <dbReference type="ARBA" id="ARBA00022737"/>
    </source>
</evidence>
<dbReference type="InterPro" id="IPR013519">
    <property type="entry name" value="Int_alpha_beta-p"/>
</dbReference>
<dbReference type="EMBL" id="FPJO01000029">
    <property type="protein sequence ID" value="SFY42228.1"/>
    <property type="molecule type" value="Genomic_DNA"/>
</dbReference>
<evidence type="ECO:0000256" key="5">
    <source>
        <dbReference type="SAM" id="SignalP"/>
    </source>
</evidence>
<evidence type="ECO:0000313" key="7">
    <source>
        <dbReference type="Proteomes" id="UP000181909"/>
    </source>
</evidence>
<dbReference type="Proteomes" id="UP000181909">
    <property type="component" value="Unassembled WGS sequence"/>
</dbReference>
<evidence type="ECO:0000256" key="4">
    <source>
        <dbReference type="SAM" id="MobiDB-lite"/>
    </source>
</evidence>
<protein>
    <submittedName>
        <fullName evidence="6">FG-GAP repeat-containing protein</fullName>
    </submittedName>
</protein>
<dbReference type="PROSITE" id="PS51470">
    <property type="entry name" value="FG_GAP"/>
    <property type="match status" value="1"/>
</dbReference>
<evidence type="ECO:0000313" key="6">
    <source>
        <dbReference type="EMBL" id="SFY42228.1"/>
    </source>
</evidence>
<gene>
    <name evidence="6" type="ORF">SAMN02787144_102977</name>
</gene>
<dbReference type="InterPro" id="IPR028994">
    <property type="entry name" value="Integrin_alpha_N"/>
</dbReference>
<dbReference type="Pfam" id="PF13517">
    <property type="entry name" value="FG-GAP_3"/>
    <property type="match status" value="1"/>
</dbReference>
<dbReference type="PROSITE" id="PS51257">
    <property type="entry name" value="PROKAR_LIPOPROTEIN"/>
    <property type="match status" value="1"/>
</dbReference>
<keyword evidence="1 5" id="KW-0732">Signal</keyword>
<keyword evidence="2" id="KW-0677">Repeat</keyword>
<evidence type="ECO:0000256" key="1">
    <source>
        <dbReference type="ARBA" id="ARBA00022729"/>
    </source>
</evidence>
<dbReference type="InterPro" id="IPR013517">
    <property type="entry name" value="FG-GAP"/>
</dbReference>
<dbReference type="Gene3D" id="2.130.10.130">
    <property type="entry name" value="Integrin alpha, N-terminal"/>
    <property type="match status" value="3"/>
</dbReference>
<name>A0A1K2F4Q3_STRAR</name>
<keyword evidence="3" id="KW-0325">Glycoprotein</keyword>
<dbReference type="InterPro" id="IPR024881">
    <property type="entry name" value="Tip"/>
</dbReference>
<accession>A0A1K2F4Q3</accession>
<feature type="chain" id="PRO_5039179680" evidence="5">
    <location>
        <begin position="19"/>
        <end position="374"/>
    </location>
</feature>
<feature type="non-terminal residue" evidence="6">
    <location>
        <position position="374"/>
    </location>
</feature>
<sequence length="374" mass="38237">MQKRLVSTLALTAVAACGAPGVVPDTAVSHSVTQTATATKRPAADPDTAGAHADFDGDGKEDLVITDTSATVNGKYAAGYAAVVHGSTAGPDIQRHQVITQDSLGLGKAGTGGRFGSGAISADLDGDGRSDLITQAGSNTVFVVWGGKKKLSGAAKLTGATPVVGDFDGDGHADLVTNRNTDSKATVRFGPFTRTGKPARTKTLDLTPDKLSYYTPRPTGVGDMNGDGKDDLVVTWSHVFADGMPTPRATVVYRGAANGVLKRGPRLKDARGKDMYGSTTLTSDVNKDGFADVIISLTCEIIGDEATPEGGSRLMVAYGGKTGQSTGLKPTTIDEKTPGLPGEPVSSHCNFGYAPATGDVNGDGYADVAFSAPT</sequence>
<dbReference type="PANTHER" id="PTHR13412:SF0">
    <property type="entry name" value="T-CELL IMMUNOMODULATORY PROTEIN"/>
    <property type="match status" value="1"/>
</dbReference>
<dbReference type="SUPFAM" id="SSF69318">
    <property type="entry name" value="Integrin alpha N-terminal domain"/>
    <property type="match status" value="1"/>
</dbReference>
<dbReference type="STRING" id="1893.SAMN02787144_102977"/>
<dbReference type="AlphaFoldDB" id="A0A1K2F4Q3"/>
<feature type="signal peptide" evidence="5">
    <location>
        <begin position="1"/>
        <end position="18"/>
    </location>
</feature>
<feature type="region of interest" description="Disordered" evidence="4">
    <location>
        <begin position="33"/>
        <end position="55"/>
    </location>
</feature>
<dbReference type="PANTHER" id="PTHR13412">
    <property type="entry name" value="T-CELL IMMUNOMODULATORY PROTEIN HOMOLOG"/>
    <property type="match status" value="1"/>
</dbReference>
<dbReference type="Pfam" id="PF01839">
    <property type="entry name" value="FG-GAP"/>
    <property type="match status" value="1"/>
</dbReference>
<proteinExistence type="predicted"/>
<evidence type="ECO:0000256" key="3">
    <source>
        <dbReference type="ARBA" id="ARBA00023180"/>
    </source>
</evidence>